<dbReference type="Gene3D" id="1.25.40.10">
    <property type="entry name" value="Tetratricopeptide repeat domain"/>
    <property type="match status" value="1"/>
</dbReference>
<name>A0ABU9NRE5_9FLAO</name>
<keyword evidence="1" id="KW-0802">TPR repeat</keyword>
<feature type="signal peptide" evidence="2">
    <location>
        <begin position="1"/>
        <end position="20"/>
    </location>
</feature>
<feature type="repeat" description="TPR" evidence="1">
    <location>
        <begin position="231"/>
        <end position="264"/>
    </location>
</feature>
<dbReference type="Proteomes" id="UP001468798">
    <property type="component" value="Unassembled WGS sequence"/>
</dbReference>
<evidence type="ECO:0000313" key="3">
    <source>
        <dbReference type="EMBL" id="MEM0576891.1"/>
    </source>
</evidence>
<feature type="chain" id="PRO_5046120594" description="Tetratricopeptide repeat protein" evidence="2">
    <location>
        <begin position="21"/>
        <end position="354"/>
    </location>
</feature>
<protein>
    <recommendedName>
        <fullName evidence="5">Tetratricopeptide repeat protein</fullName>
    </recommendedName>
</protein>
<dbReference type="SUPFAM" id="SSF48452">
    <property type="entry name" value="TPR-like"/>
    <property type="match status" value="1"/>
</dbReference>
<sequence length="354" mass="40037">MKKLYLYTLLIFGVTFSVMAQKEQTNIAQSELTKGNPQEALKVLNAAEYLVTNAKDEDKSEYYFVKAKTHIALANKKIDAPKNMAQAVACYNDLILYEVDSGNLKYAVQAREGIKELKSELERSSADDNNAQRFSDAAIKMTYLYEMDKKDTVNLYNAASNYFNAKQFDLALKTYETLKAMKYSGNGMEYYAVNKTTKQEELFVSGANRDLGVKQGSHEKPRNVKAKSKKTEILKHIAYIYNEKGDVSSAESNYKAIIAINPNDVEAYVDLAYVKLDKKKEIADKMALLGTSDQDMQKYDELKVKRDEEAKIAVGYLEKALSLEPSNKDVSKLLLNLYRSLEMTDKYEALKAKG</sequence>
<keyword evidence="2" id="KW-0732">Signal</keyword>
<comment type="caution">
    <text evidence="3">The sequence shown here is derived from an EMBL/GenBank/DDBJ whole genome shotgun (WGS) entry which is preliminary data.</text>
</comment>
<evidence type="ECO:0000313" key="4">
    <source>
        <dbReference type="Proteomes" id="UP001468798"/>
    </source>
</evidence>
<evidence type="ECO:0008006" key="5">
    <source>
        <dbReference type="Google" id="ProtNLM"/>
    </source>
</evidence>
<gene>
    <name evidence="3" type="ORF">WFZ86_10310</name>
</gene>
<organism evidence="3 4">
    <name type="scientific">Flavobacterium polysaccharolyticum</name>
    <dbReference type="NCBI Taxonomy" id="3133148"/>
    <lineage>
        <taxon>Bacteria</taxon>
        <taxon>Pseudomonadati</taxon>
        <taxon>Bacteroidota</taxon>
        <taxon>Flavobacteriia</taxon>
        <taxon>Flavobacteriales</taxon>
        <taxon>Flavobacteriaceae</taxon>
        <taxon>Flavobacterium</taxon>
    </lineage>
</organism>
<keyword evidence="4" id="KW-1185">Reference proteome</keyword>
<proteinExistence type="predicted"/>
<evidence type="ECO:0000256" key="2">
    <source>
        <dbReference type="SAM" id="SignalP"/>
    </source>
</evidence>
<evidence type="ECO:0000256" key="1">
    <source>
        <dbReference type="PROSITE-ProRule" id="PRU00339"/>
    </source>
</evidence>
<dbReference type="InterPro" id="IPR019734">
    <property type="entry name" value="TPR_rpt"/>
</dbReference>
<dbReference type="InterPro" id="IPR011990">
    <property type="entry name" value="TPR-like_helical_dom_sf"/>
</dbReference>
<dbReference type="PROSITE" id="PS50005">
    <property type="entry name" value="TPR"/>
    <property type="match status" value="1"/>
</dbReference>
<accession>A0ABU9NRE5</accession>
<dbReference type="RefSeq" id="WP_342691868.1">
    <property type="nucleotide sequence ID" value="NZ_JBCGDP010000009.1"/>
</dbReference>
<reference evidence="3 4" key="1">
    <citation type="submission" date="2024-03" db="EMBL/GenBank/DDBJ databases">
        <title>Two novel species of the genus Flavobacterium exhibiting potentially degradation of complex polysaccharides.</title>
        <authorList>
            <person name="Lian X."/>
        </authorList>
    </citation>
    <scope>NUCLEOTIDE SEQUENCE [LARGE SCALE GENOMIC DNA]</scope>
    <source>
        <strain evidence="3 4">N6</strain>
    </source>
</reference>
<dbReference type="EMBL" id="JBCGDP010000009">
    <property type="protein sequence ID" value="MEM0576891.1"/>
    <property type="molecule type" value="Genomic_DNA"/>
</dbReference>